<comment type="caution">
    <text evidence="2">The sequence shown here is derived from an EMBL/GenBank/DDBJ whole genome shotgun (WGS) entry which is preliminary data.</text>
</comment>
<protein>
    <recommendedName>
        <fullName evidence="4">DUF481 domain-containing protein</fullName>
    </recommendedName>
</protein>
<evidence type="ECO:0008006" key="4">
    <source>
        <dbReference type="Google" id="ProtNLM"/>
    </source>
</evidence>
<evidence type="ECO:0000313" key="2">
    <source>
        <dbReference type="EMBL" id="RIV17827.1"/>
    </source>
</evidence>
<dbReference type="RefSeq" id="WP_119671558.1">
    <property type="nucleotide sequence ID" value="NZ_QXED01000015.1"/>
</dbReference>
<sequence length="376" mass="43184">MKTLLLGLLFLPFWGFAQSVRITPEDLQRKESFLILQDGSVVRGRIIRQDSTVITVQKRNGESTFIEADQLVRITETRPNAPAAVGQQRVSPYEVYVFRDGTQVEGKFVRRDSTMITVRKRDGRLTYFEPELLLRVDSAQVEAVTPDSGRTFPNRFAAWLLTDQSAFNPEKGRGYYRNVWLAYNEAGYGITSWWSVSGSVVVIPDLDIQDVFINGFVTRLSTKLSIPISKQFRVGVRATYQPAKQYDYYRVNQTWTFQALASIGDSQQNVTIGYVQTRYGNPSGQSRSFVTLGLAQRLTRNLTFVSENAIYPDRRFNNPLYTLSAALRLNRQRHAFDLGVYSFIFQELYNDQWQLRTRNRFVPLPYVGYNLIIGKP</sequence>
<feature type="chain" id="PRO_5019387207" description="DUF481 domain-containing protein" evidence="1">
    <location>
        <begin position="18"/>
        <end position="376"/>
    </location>
</feature>
<evidence type="ECO:0000256" key="1">
    <source>
        <dbReference type="SAM" id="SignalP"/>
    </source>
</evidence>
<proteinExistence type="predicted"/>
<dbReference type="AlphaFoldDB" id="A0A418LXB6"/>
<evidence type="ECO:0000313" key="3">
    <source>
        <dbReference type="Proteomes" id="UP000283523"/>
    </source>
</evidence>
<accession>A0A418LXB6</accession>
<dbReference type="EMBL" id="QXED01000015">
    <property type="protein sequence ID" value="RIV17827.1"/>
    <property type="molecule type" value="Genomic_DNA"/>
</dbReference>
<gene>
    <name evidence="2" type="ORF">DYU11_30595</name>
</gene>
<organism evidence="2 3">
    <name type="scientific">Fibrisoma montanum</name>
    <dbReference type="NCBI Taxonomy" id="2305895"/>
    <lineage>
        <taxon>Bacteria</taxon>
        <taxon>Pseudomonadati</taxon>
        <taxon>Bacteroidota</taxon>
        <taxon>Cytophagia</taxon>
        <taxon>Cytophagales</taxon>
        <taxon>Spirosomataceae</taxon>
        <taxon>Fibrisoma</taxon>
    </lineage>
</organism>
<name>A0A418LXB6_9BACT</name>
<dbReference type="OrthoDB" id="1116368at2"/>
<keyword evidence="1" id="KW-0732">Signal</keyword>
<dbReference type="Proteomes" id="UP000283523">
    <property type="component" value="Unassembled WGS sequence"/>
</dbReference>
<keyword evidence="3" id="KW-1185">Reference proteome</keyword>
<feature type="signal peptide" evidence="1">
    <location>
        <begin position="1"/>
        <end position="17"/>
    </location>
</feature>
<reference evidence="2 3" key="1">
    <citation type="submission" date="2018-08" db="EMBL/GenBank/DDBJ databases">
        <title>Fibrisoma montanum sp. nov., isolated from Danxia mountain soil.</title>
        <authorList>
            <person name="Huang Y."/>
        </authorList>
    </citation>
    <scope>NUCLEOTIDE SEQUENCE [LARGE SCALE GENOMIC DNA]</scope>
    <source>
        <strain evidence="2 3">HYT19</strain>
    </source>
</reference>